<organism evidence="1 2">
    <name type="scientific">Stylonychia lemnae</name>
    <name type="common">Ciliate</name>
    <dbReference type="NCBI Taxonomy" id="5949"/>
    <lineage>
        <taxon>Eukaryota</taxon>
        <taxon>Sar</taxon>
        <taxon>Alveolata</taxon>
        <taxon>Ciliophora</taxon>
        <taxon>Intramacronucleata</taxon>
        <taxon>Spirotrichea</taxon>
        <taxon>Stichotrichia</taxon>
        <taxon>Sporadotrichida</taxon>
        <taxon>Oxytrichidae</taxon>
        <taxon>Stylonychinae</taxon>
        <taxon>Stylonychia</taxon>
    </lineage>
</organism>
<reference evidence="1 2" key="1">
    <citation type="submission" date="2014-06" db="EMBL/GenBank/DDBJ databases">
        <authorList>
            <person name="Swart Estienne"/>
        </authorList>
    </citation>
    <scope>NUCLEOTIDE SEQUENCE [LARGE SCALE GENOMIC DNA]</scope>
    <source>
        <strain evidence="1 2">130c</strain>
    </source>
</reference>
<dbReference type="EMBL" id="CCKQ01018755">
    <property type="protein sequence ID" value="CDW90735.1"/>
    <property type="molecule type" value="Genomic_DNA"/>
</dbReference>
<accession>A0A078B889</accession>
<sequence>MTGSNHSRPRGQVEIELWRKRWISQGMASESQNLAPNFMNQIGWDLKFPKEKSLGKKVVILSPLPQATKIFKPTTMKSSDGSNHAQSIEVSKRWASKNVKMMKMANMAAINDVMCEKLRKSQS</sequence>
<dbReference type="AlphaFoldDB" id="A0A078B889"/>
<evidence type="ECO:0000313" key="2">
    <source>
        <dbReference type="Proteomes" id="UP000039865"/>
    </source>
</evidence>
<name>A0A078B889_STYLE</name>
<dbReference type="Proteomes" id="UP000039865">
    <property type="component" value="Unassembled WGS sequence"/>
</dbReference>
<dbReference type="InParanoid" id="A0A078B889"/>
<proteinExistence type="predicted"/>
<keyword evidence="2" id="KW-1185">Reference proteome</keyword>
<gene>
    <name evidence="1" type="primary">Contig6146.g6577</name>
    <name evidence="1" type="ORF">STYLEM_19881</name>
</gene>
<evidence type="ECO:0000313" key="1">
    <source>
        <dbReference type="EMBL" id="CDW90735.1"/>
    </source>
</evidence>
<protein>
    <submittedName>
        <fullName evidence="1">Uncharacterized protein</fullName>
    </submittedName>
</protein>